<dbReference type="InterPro" id="IPR001967">
    <property type="entry name" value="Peptidase_S11_N"/>
</dbReference>
<keyword evidence="11" id="KW-1133">Transmembrane helix</keyword>
<evidence type="ECO:0000256" key="8">
    <source>
        <dbReference type="PIRSR" id="PIRSR618044-2"/>
    </source>
</evidence>
<keyword evidence="5" id="KW-0573">Peptidoglycan synthesis</keyword>
<dbReference type="OrthoDB" id="9791132at2"/>
<dbReference type="PANTHER" id="PTHR21581">
    <property type="entry name" value="D-ALANYL-D-ALANINE CARBOXYPEPTIDASE"/>
    <property type="match status" value="1"/>
</dbReference>
<dbReference type="InterPro" id="IPR012338">
    <property type="entry name" value="Beta-lactam/transpept-like"/>
</dbReference>
<evidence type="ECO:0000256" key="6">
    <source>
        <dbReference type="ARBA" id="ARBA00023316"/>
    </source>
</evidence>
<dbReference type="InterPro" id="IPR018044">
    <property type="entry name" value="Peptidase_S11"/>
</dbReference>
<dbReference type="PANTHER" id="PTHR21581:SF6">
    <property type="entry name" value="TRAFFICKING PROTEIN PARTICLE COMPLEX SUBUNIT 12"/>
    <property type="match status" value="1"/>
</dbReference>
<feature type="compositionally biased region" description="Basic residues" evidence="10">
    <location>
        <begin position="13"/>
        <end position="22"/>
    </location>
</feature>
<evidence type="ECO:0000256" key="2">
    <source>
        <dbReference type="ARBA" id="ARBA00022729"/>
    </source>
</evidence>
<evidence type="ECO:0000259" key="12">
    <source>
        <dbReference type="Pfam" id="PF00768"/>
    </source>
</evidence>
<evidence type="ECO:0000313" key="14">
    <source>
        <dbReference type="Proteomes" id="UP001154420"/>
    </source>
</evidence>
<dbReference type="GO" id="GO:0071555">
    <property type="term" value="P:cell wall organization"/>
    <property type="evidence" value="ECO:0007669"/>
    <property type="project" value="UniProtKB-KW"/>
</dbReference>
<keyword evidence="4" id="KW-0133">Cell shape</keyword>
<keyword evidence="11" id="KW-0472">Membrane</keyword>
<dbReference type="SUPFAM" id="SSF56601">
    <property type="entry name" value="beta-lactamase/transpeptidase-like"/>
    <property type="match status" value="1"/>
</dbReference>
<name>A0A9X5GSG9_9FIRM</name>
<feature type="active site" description="Acyl-ester intermediate" evidence="7">
    <location>
        <position position="191"/>
    </location>
</feature>
<evidence type="ECO:0000256" key="4">
    <source>
        <dbReference type="ARBA" id="ARBA00022960"/>
    </source>
</evidence>
<feature type="transmembrane region" description="Helical" evidence="11">
    <location>
        <begin position="35"/>
        <end position="56"/>
    </location>
</feature>
<organism evidence="13 14">
    <name type="scientific">Parablautia muri</name>
    <dbReference type="NCBI Taxonomy" id="2320879"/>
    <lineage>
        <taxon>Bacteria</taxon>
        <taxon>Bacillati</taxon>
        <taxon>Bacillota</taxon>
        <taxon>Clostridia</taxon>
        <taxon>Lachnospirales</taxon>
        <taxon>Lachnospiraceae</taxon>
        <taxon>Parablautia</taxon>
    </lineage>
</organism>
<dbReference type="Proteomes" id="UP001154420">
    <property type="component" value="Unassembled WGS sequence"/>
</dbReference>
<dbReference type="GO" id="GO:0008360">
    <property type="term" value="P:regulation of cell shape"/>
    <property type="evidence" value="ECO:0007669"/>
    <property type="project" value="UniProtKB-KW"/>
</dbReference>
<feature type="region of interest" description="Disordered" evidence="10">
    <location>
        <begin position="1"/>
        <end position="22"/>
    </location>
</feature>
<evidence type="ECO:0000256" key="10">
    <source>
        <dbReference type="SAM" id="MobiDB-lite"/>
    </source>
</evidence>
<evidence type="ECO:0000313" key="13">
    <source>
        <dbReference type="EMBL" id="NBJ93189.1"/>
    </source>
</evidence>
<dbReference type="RefSeq" id="WP_160560294.1">
    <property type="nucleotide sequence ID" value="NZ_QZDT01000016.1"/>
</dbReference>
<dbReference type="Pfam" id="PF00768">
    <property type="entry name" value="Peptidase_S11"/>
    <property type="match status" value="1"/>
</dbReference>
<dbReference type="PRINTS" id="PR00725">
    <property type="entry name" value="DADACBPTASE1"/>
</dbReference>
<proteinExistence type="inferred from homology"/>
<keyword evidence="14" id="KW-1185">Reference proteome</keyword>
<feature type="domain" description="Peptidase S11 D-alanyl-D-alanine carboxypeptidase A N-terminal" evidence="12">
    <location>
        <begin position="160"/>
        <end position="395"/>
    </location>
</feature>
<evidence type="ECO:0000256" key="9">
    <source>
        <dbReference type="RuleBase" id="RU004016"/>
    </source>
</evidence>
<reference evidence="13" key="1">
    <citation type="submission" date="2018-09" db="EMBL/GenBank/DDBJ databases">
        <title>Murine metabolic-syndrome-specific gut microbial biobank.</title>
        <authorList>
            <person name="Liu C."/>
        </authorList>
    </citation>
    <scope>NUCLEOTIDE SEQUENCE</scope>
    <source>
        <strain evidence="13">D42-62</strain>
    </source>
</reference>
<dbReference type="EMBL" id="QZDT01000016">
    <property type="protein sequence ID" value="NBJ93189.1"/>
    <property type="molecule type" value="Genomic_DNA"/>
</dbReference>
<keyword evidence="3" id="KW-0378">Hydrolase</keyword>
<evidence type="ECO:0000256" key="3">
    <source>
        <dbReference type="ARBA" id="ARBA00022801"/>
    </source>
</evidence>
<protein>
    <submittedName>
        <fullName evidence="13">D-alanyl-D-alanine carboxypeptidase</fullName>
    </submittedName>
</protein>
<keyword evidence="11" id="KW-0812">Transmembrane</keyword>
<feature type="active site" description="Proton acceptor" evidence="7">
    <location>
        <position position="194"/>
    </location>
</feature>
<evidence type="ECO:0000256" key="11">
    <source>
        <dbReference type="SAM" id="Phobius"/>
    </source>
</evidence>
<comment type="caution">
    <text evidence="13">The sequence shown here is derived from an EMBL/GenBank/DDBJ whole genome shotgun (WGS) entry which is preliminary data.</text>
</comment>
<dbReference type="GO" id="GO:0009002">
    <property type="term" value="F:serine-type D-Ala-D-Ala carboxypeptidase activity"/>
    <property type="evidence" value="ECO:0007669"/>
    <property type="project" value="InterPro"/>
</dbReference>
<keyword evidence="2" id="KW-0732">Signal</keyword>
<evidence type="ECO:0000256" key="5">
    <source>
        <dbReference type="ARBA" id="ARBA00022984"/>
    </source>
</evidence>
<accession>A0A9X5GSG9</accession>
<dbReference type="GO" id="GO:0006508">
    <property type="term" value="P:proteolysis"/>
    <property type="evidence" value="ECO:0007669"/>
    <property type="project" value="InterPro"/>
</dbReference>
<keyword evidence="13" id="KW-0645">Protease</keyword>
<feature type="active site" evidence="7">
    <location>
        <position position="251"/>
    </location>
</feature>
<keyword evidence="13" id="KW-0121">Carboxypeptidase</keyword>
<evidence type="ECO:0000256" key="7">
    <source>
        <dbReference type="PIRSR" id="PIRSR618044-1"/>
    </source>
</evidence>
<comment type="similarity">
    <text evidence="1 9">Belongs to the peptidase S11 family.</text>
</comment>
<feature type="binding site" evidence="8">
    <location>
        <position position="364"/>
    </location>
    <ligand>
        <name>substrate</name>
    </ligand>
</feature>
<evidence type="ECO:0000256" key="1">
    <source>
        <dbReference type="ARBA" id="ARBA00007164"/>
    </source>
</evidence>
<gene>
    <name evidence="13" type="ORF">D5281_11425</name>
</gene>
<keyword evidence="6" id="KW-0961">Cell wall biogenesis/degradation</keyword>
<dbReference type="GO" id="GO:0009252">
    <property type="term" value="P:peptidoglycan biosynthetic process"/>
    <property type="evidence" value="ECO:0007669"/>
    <property type="project" value="UniProtKB-KW"/>
</dbReference>
<feature type="region of interest" description="Disordered" evidence="10">
    <location>
        <begin position="74"/>
        <end position="98"/>
    </location>
</feature>
<sequence>MIEQLNNEETARERHRKRIEQMRRSKRRQMLFRKFGPPVTGGIAAFLLVFWGIGIFRRPVENGEKRLDIHRQIQTADLEEKGDETPMSSQPSEAQMEGGEAVEADTLLAENMASAFIKAKTLPEVNNTLELLREIGSHKTYAAEPSENTLELEDKLASGDEFFSAYAVLIDLDSKSILAQKDYKERINPASMTKILTVLVAAEHVEDLDDTLTITLDITDYGYRHKCSSAGFDRDETVTVRDLFYGTILPSGADAAVGLATYVSGSQEAFVELMNEKLKELGLSETSHFTNCVGVFDEDHYSTVYDIAMILEAAMDNELCREFLSAHIYTTSKTKQHPEGIELSNWFLRRIEDKDSGGEVVYAKTGYVEQSGSCAASYAQGKDGKGYVCVTVNANSPWRCIYDHSGLYKQFLG</sequence>
<dbReference type="AlphaFoldDB" id="A0A9X5GSG9"/>
<dbReference type="Gene3D" id="3.40.710.10">
    <property type="entry name" value="DD-peptidase/beta-lactamase superfamily"/>
    <property type="match status" value="1"/>
</dbReference>